<keyword evidence="4" id="KW-1185">Reference proteome</keyword>
<sequence>MARRPESIAQQKQHPVRGHDYDHLVNPITSRHDKQFVYIFNDINLTVAIYKSLKMGTRVTPSAIHFADKALAGVPRLLDDLQRLVEDRETADIVFIVSREEVPIYAHRLILRASSPLFETCPRISPVRSIELSSQPYTKIIPAAIVFLAPITTNSAGNWNHWKREDKQLGMDRPNGLQEVPPEYPEDTCSANL</sequence>
<evidence type="ECO:0000259" key="2">
    <source>
        <dbReference type="PROSITE" id="PS50097"/>
    </source>
</evidence>
<evidence type="ECO:0000313" key="4">
    <source>
        <dbReference type="Proteomes" id="UP000887116"/>
    </source>
</evidence>
<dbReference type="Proteomes" id="UP000887116">
    <property type="component" value="Unassembled WGS sequence"/>
</dbReference>
<dbReference type="AlphaFoldDB" id="A0A8X6GIB5"/>
<dbReference type="InterPro" id="IPR011333">
    <property type="entry name" value="SKP1/BTB/POZ_sf"/>
</dbReference>
<dbReference type="PROSITE" id="PS50097">
    <property type="entry name" value="BTB"/>
    <property type="match status" value="1"/>
</dbReference>
<accession>A0A8X6GIB5</accession>
<evidence type="ECO:0000256" key="1">
    <source>
        <dbReference type="SAM" id="MobiDB-lite"/>
    </source>
</evidence>
<evidence type="ECO:0000313" key="3">
    <source>
        <dbReference type="EMBL" id="GFR05296.1"/>
    </source>
</evidence>
<organism evidence="3 4">
    <name type="scientific">Trichonephila clavata</name>
    <name type="common">Joro spider</name>
    <name type="synonym">Nephila clavata</name>
    <dbReference type="NCBI Taxonomy" id="2740835"/>
    <lineage>
        <taxon>Eukaryota</taxon>
        <taxon>Metazoa</taxon>
        <taxon>Ecdysozoa</taxon>
        <taxon>Arthropoda</taxon>
        <taxon>Chelicerata</taxon>
        <taxon>Arachnida</taxon>
        <taxon>Araneae</taxon>
        <taxon>Araneomorphae</taxon>
        <taxon>Entelegynae</taxon>
        <taxon>Araneoidea</taxon>
        <taxon>Nephilidae</taxon>
        <taxon>Trichonephila</taxon>
    </lineage>
</organism>
<name>A0A8X6GIB5_TRICU</name>
<feature type="domain" description="BTB" evidence="2">
    <location>
        <begin position="91"/>
        <end position="120"/>
    </location>
</feature>
<reference evidence="3" key="1">
    <citation type="submission" date="2020-07" db="EMBL/GenBank/DDBJ databases">
        <title>Multicomponent nature underlies the extraordinary mechanical properties of spider dragline silk.</title>
        <authorList>
            <person name="Kono N."/>
            <person name="Nakamura H."/>
            <person name="Mori M."/>
            <person name="Yoshida Y."/>
            <person name="Ohtoshi R."/>
            <person name="Malay A.D."/>
            <person name="Moran D.A.P."/>
            <person name="Tomita M."/>
            <person name="Numata K."/>
            <person name="Arakawa K."/>
        </authorList>
    </citation>
    <scope>NUCLEOTIDE SEQUENCE</scope>
</reference>
<feature type="region of interest" description="Disordered" evidence="1">
    <location>
        <begin position="1"/>
        <end position="20"/>
    </location>
</feature>
<feature type="region of interest" description="Disordered" evidence="1">
    <location>
        <begin position="170"/>
        <end position="193"/>
    </location>
</feature>
<dbReference type="Gene3D" id="3.30.710.10">
    <property type="entry name" value="Potassium Channel Kv1.1, Chain A"/>
    <property type="match status" value="1"/>
</dbReference>
<protein>
    <recommendedName>
        <fullName evidence="2">BTB domain-containing protein</fullName>
    </recommendedName>
</protein>
<dbReference type="OrthoDB" id="6427592at2759"/>
<comment type="caution">
    <text evidence="3">The sequence shown here is derived from an EMBL/GenBank/DDBJ whole genome shotgun (WGS) entry which is preliminary data.</text>
</comment>
<proteinExistence type="predicted"/>
<dbReference type="SUPFAM" id="SSF54695">
    <property type="entry name" value="POZ domain"/>
    <property type="match status" value="1"/>
</dbReference>
<dbReference type="EMBL" id="BMAO01035692">
    <property type="protein sequence ID" value="GFR05296.1"/>
    <property type="molecule type" value="Genomic_DNA"/>
</dbReference>
<dbReference type="InterPro" id="IPR000210">
    <property type="entry name" value="BTB/POZ_dom"/>
</dbReference>
<gene>
    <name evidence="3" type="primary">AVEN_75610_1</name>
    <name evidence="3" type="ORF">TNCT_619091</name>
</gene>